<dbReference type="EMBL" id="SSFX01000067">
    <property type="protein sequence ID" value="TXI27819.1"/>
    <property type="molecule type" value="Genomic_DNA"/>
</dbReference>
<evidence type="ECO:0000313" key="7">
    <source>
        <dbReference type="Proteomes" id="UP000321055"/>
    </source>
</evidence>
<feature type="domain" description="HPt" evidence="3">
    <location>
        <begin position="32"/>
        <end position="131"/>
    </location>
</feature>
<dbReference type="Proteomes" id="UP000321055">
    <property type="component" value="Unassembled WGS sequence"/>
</dbReference>
<dbReference type="CDD" id="cd00088">
    <property type="entry name" value="HPT"/>
    <property type="match status" value="1"/>
</dbReference>
<keyword evidence="1" id="KW-0902">Two-component regulatory system</keyword>
<protein>
    <submittedName>
        <fullName evidence="4">Hpt domain-containing protein</fullName>
    </submittedName>
</protein>
<evidence type="ECO:0000256" key="2">
    <source>
        <dbReference type="PROSITE-ProRule" id="PRU00110"/>
    </source>
</evidence>
<dbReference type="Gene3D" id="1.20.120.160">
    <property type="entry name" value="HPT domain"/>
    <property type="match status" value="1"/>
</dbReference>
<dbReference type="GO" id="GO:0000160">
    <property type="term" value="P:phosphorelay signal transduction system"/>
    <property type="evidence" value="ECO:0007669"/>
    <property type="project" value="UniProtKB-KW"/>
</dbReference>
<dbReference type="AlphaFoldDB" id="A0A1H8JJE5"/>
<accession>A0A1H8JJE5</accession>
<sequence>MTEVIKQVEAGPDPEAPLPVDISVMSQMFHNNSALVRKFGLKFIEVANDTLVEMKAAQAEKDLLALGRLGHKLKSSARTIGAASFADLCEALETAGVNNDWSGAESLLTKIPPLLERITQQLENEFSKMDE</sequence>
<reference evidence="5 7" key="3">
    <citation type="submission" date="2018-09" db="EMBL/GenBank/DDBJ databases">
        <title>Metagenome Assembled Genomes from an Advanced Water Purification Facility.</title>
        <authorList>
            <person name="Stamps B.W."/>
            <person name="Spear J.R."/>
        </authorList>
    </citation>
    <scope>NUCLEOTIDE SEQUENCE [LARGE SCALE GENOMIC DNA]</scope>
    <source>
        <strain evidence="5">Bin_54_1</strain>
    </source>
</reference>
<dbReference type="OrthoDB" id="8547600at2"/>
<evidence type="ECO:0000313" key="6">
    <source>
        <dbReference type="Proteomes" id="UP000198814"/>
    </source>
</evidence>
<reference evidence="4" key="2">
    <citation type="submission" date="2016-10" db="EMBL/GenBank/DDBJ databases">
        <authorList>
            <person name="de Groot N.N."/>
        </authorList>
    </citation>
    <scope>NUCLEOTIDE SEQUENCE [LARGE SCALE GENOMIC DNA]</scope>
    <source>
        <strain evidence="4">Nm76</strain>
    </source>
</reference>
<keyword evidence="6" id="KW-1185">Reference proteome</keyword>
<reference evidence="6" key="1">
    <citation type="submission" date="2016-10" db="EMBL/GenBank/DDBJ databases">
        <authorList>
            <person name="Varghese N."/>
            <person name="Submissions S."/>
        </authorList>
    </citation>
    <scope>NUCLEOTIDE SEQUENCE [LARGE SCALE GENOMIC DNA]</scope>
    <source>
        <strain evidence="6">Nm76</strain>
    </source>
</reference>
<dbReference type="EMBL" id="FODO01000001">
    <property type="protein sequence ID" value="SEN80903.1"/>
    <property type="molecule type" value="Genomic_DNA"/>
</dbReference>
<dbReference type="STRING" id="42354.SAMN05216333_101225"/>
<dbReference type="SMART" id="SM00073">
    <property type="entry name" value="HPT"/>
    <property type="match status" value="1"/>
</dbReference>
<feature type="modified residue" description="Phosphohistidine" evidence="2">
    <location>
        <position position="71"/>
    </location>
</feature>
<evidence type="ECO:0000259" key="3">
    <source>
        <dbReference type="PROSITE" id="PS50894"/>
    </source>
</evidence>
<dbReference type="InterPro" id="IPR008207">
    <property type="entry name" value="Sig_transdc_His_kin_Hpt_dom"/>
</dbReference>
<dbReference type="RefSeq" id="WP_090314855.1">
    <property type="nucleotide sequence ID" value="NZ_FNOE01000001.1"/>
</dbReference>
<keyword evidence="2" id="KW-0597">Phosphoprotein</keyword>
<dbReference type="PROSITE" id="PS50894">
    <property type="entry name" value="HPT"/>
    <property type="match status" value="1"/>
</dbReference>
<dbReference type="Pfam" id="PF01627">
    <property type="entry name" value="Hpt"/>
    <property type="match status" value="1"/>
</dbReference>
<dbReference type="SUPFAM" id="SSF47226">
    <property type="entry name" value="Histidine-containing phosphotransfer domain, HPT domain"/>
    <property type="match status" value="1"/>
</dbReference>
<evidence type="ECO:0000313" key="5">
    <source>
        <dbReference type="EMBL" id="TXI27819.1"/>
    </source>
</evidence>
<dbReference type="GO" id="GO:0004672">
    <property type="term" value="F:protein kinase activity"/>
    <property type="evidence" value="ECO:0007669"/>
    <property type="project" value="UniProtKB-ARBA"/>
</dbReference>
<gene>
    <name evidence="5" type="ORF">E6Q60_08890</name>
    <name evidence="4" type="ORF">SAMN05216333_101225</name>
</gene>
<name>A0A1H8JJE5_9PROT</name>
<evidence type="ECO:0000256" key="1">
    <source>
        <dbReference type="ARBA" id="ARBA00023012"/>
    </source>
</evidence>
<organism evidence="4 6">
    <name type="scientific">Nitrosomonas oligotropha</name>
    <dbReference type="NCBI Taxonomy" id="42354"/>
    <lineage>
        <taxon>Bacteria</taxon>
        <taxon>Pseudomonadati</taxon>
        <taxon>Pseudomonadota</taxon>
        <taxon>Betaproteobacteria</taxon>
        <taxon>Nitrosomonadales</taxon>
        <taxon>Nitrosomonadaceae</taxon>
        <taxon>Nitrosomonas</taxon>
    </lineage>
</organism>
<proteinExistence type="predicted"/>
<dbReference type="Proteomes" id="UP000198814">
    <property type="component" value="Unassembled WGS sequence"/>
</dbReference>
<evidence type="ECO:0000313" key="4">
    <source>
        <dbReference type="EMBL" id="SEN80903.1"/>
    </source>
</evidence>
<dbReference type="InterPro" id="IPR036641">
    <property type="entry name" value="HPT_dom_sf"/>
</dbReference>